<name>A0A8J4NMD0_EUDMI</name>
<reference evidence="2" key="1">
    <citation type="journal article" date="2019" name="Gigascience">
        <title>High-coverage genomes to elucidate the evolution of penguins.</title>
        <authorList>
            <person name="Pan H."/>
            <person name="Cole T.L."/>
            <person name="Bi X."/>
            <person name="Fang M."/>
            <person name="Zhou C."/>
            <person name="Yang Z."/>
            <person name="Ksepka D.T."/>
            <person name="Hart T."/>
            <person name="Bouzat J.L."/>
            <person name="Argilla L.S."/>
            <person name="Bertelsen M.F."/>
            <person name="Boersma P.D."/>
            <person name="Bost C.A."/>
            <person name="Cherel Y."/>
            <person name="Dann P."/>
            <person name="Fiddaman S.R."/>
            <person name="Howard P."/>
            <person name="Labuschagne K."/>
            <person name="Mattern T."/>
            <person name="Miller G."/>
            <person name="Parker P."/>
            <person name="Phillips R.A."/>
            <person name="Quillfeldt P."/>
            <person name="Ryan P.G."/>
            <person name="Taylor H."/>
            <person name="Thompson D.R."/>
            <person name="Young M.J."/>
            <person name="Ellegaard M.R."/>
            <person name="Gilbert M.T.P."/>
            <person name="Sinding M.S."/>
            <person name="Pacheco G."/>
            <person name="Shepherd L.D."/>
            <person name="Tennyson A.J.D."/>
            <person name="Grosser S."/>
            <person name="Kay E."/>
            <person name="Nupen L.J."/>
            <person name="Ellenberg U."/>
            <person name="Houston D.M."/>
            <person name="Reeve A.H."/>
            <person name="Johnson K."/>
            <person name="Masello J.F."/>
            <person name="Stracke T."/>
            <person name="McKinlay B."/>
            <person name="Borboroglu P.G."/>
            <person name="Zhang D.X."/>
            <person name="Zhang G."/>
        </authorList>
    </citation>
    <scope>NUCLEOTIDE SEQUENCE</scope>
    <source>
        <strain evidence="2">Gonzo</strain>
    </source>
</reference>
<comment type="caution">
    <text evidence="2">The sequence shown here is derived from an EMBL/GenBank/DDBJ whole genome shotgun (WGS) entry which is preliminary data.</text>
</comment>
<evidence type="ECO:0000313" key="2">
    <source>
        <dbReference type="EMBL" id="KAF1552212.1"/>
    </source>
</evidence>
<gene>
    <name evidence="2" type="ORF">FQV19_0009054</name>
</gene>
<organism evidence="2 3">
    <name type="scientific">Eudyptula minor</name>
    <name type="common">Little blue penguin</name>
    <name type="synonym">Aptenodytes minor</name>
    <dbReference type="NCBI Taxonomy" id="37083"/>
    <lineage>
        <taxon>Eukaryota</taxon>
        <taxon>Metazoa</taxon>
        <taxon>Chordata</taxon>
        <taxon>Craniata</taxon>
        <taxon>Vertebrata</taxon>
        <taxon>Euteleostomi</taxon>
        <taxon>Archelosauria</taxon>
        <taxon>Archosauria</taxon>
        <taxon>Dinosauria</taxon>
        <taxon>Saurischia</taxon>
        <taxon>Theropoda</taxon>
        <taxon>Coelurosauria</taxon>
        <taxon>Aves</taxon>
        <taxon>Neognathae</taxon>
        <taxon>Neoaves</taxon>
        <taxon>Aequornithes</taxon>
        <taxon>Sphenisciformes</taxon>
        <taxon>Spheniscidae</taxon>
        <taxon>Eudyptula</taxon>
    </lineage>
</organism>
<feature type="compositionally biased region" description="Low complexity" evidence="1">
    <location>
        <begin position="52"/>
        <end position="63"/>
    </location>
</feature>
<dbReference type="Proteomes" id="UP000782854">
    <property type="component" value="Unassembled WGS sequence"/>
</dbReference>
<feature type="compositionally biased region" description="Low complexity" evidence="1">
    <location>
        <begin position="70"/>
        <end position="100"/>
    </location>
</feature>
<feature type="region of interest" description="Disordered" evidence="1">
    <location>
        <begin position="1"/>
        <end position="122"/>
    </location>
</feature>
<sequence length="122" mass="12105">LVLARAPAPISCPAESPGSPHPRQSVRESSSSICPASRDERRGLHIPPPPVSQQQAQMSPSAAGDGEQGWAGPASGASPEAGLAACPGAPAASSPAQPQLTTHAAAAPGSASGKRSCQIRRC</sequence>
<keyword evidence="3" id="KW-1185">Reference proteome</keyword>
<evidence type="ECO:0000313" key="3">
    <source>
        <dbReference type="Proteomes" id="UP000782854"/>
    </source>
</evidence>
<dbReference type="EMBL" id="VULC01003141">
    <property type="protein sequence ID" value="KAF1552212.1"/>
    <property type="molecule type" value="Genomic_DNA"/>
</dbReference>
<proteinExistence type="predicted"/>
<dbReference type="AlphaFoldDB" id="A0A8J4NMD0"/>
<feature type="non-terminal residue" evidence="2">
    <location>
        <position position="122"/>
    </location>
</feature>
<feature type="non-terminal residue" evidence="2">
    <location>
        <position position="1"/>
    </location>
</feature>
<accession>A0A8J4NMD0</accession>
<protein>
    <submittedName>
        <fullName evidence="2">Uncharacterized protein</fullName>
    </submittedName>
</protein>
<evidence type="ECO:0000256" key="1">
    <source>
        <dbReference type="SAM" id="MobiDB-lite"/>
    </source>
</evidence>